<keyword evidence="10 12" id="KW-0472">Membrane</keyword>
<evidence type="ECO:0000256" key="9">
    <source>
        <dbReference type="ARBA" id="ARBA00023004"/>
    </source>
</evidence>
<evidence type="ECO:0000256" key="8">
    <source>
        <dbReference type="ARBA" id="ARBA00022989"/>
    </source>
</evidence>
<dbReference type="GO" id="GO:0020037">
    <property type="term" value="F:heme binding"/>
    <property type="evidence" value="ECO:0007669"/>
    <property type="project" value="TreeGrafter"/>
</dbReference>
<evidence type="ECO:0000259" key="13">
    <source>
        <dbReference type="Pfam" id="PF01292"/>
    </source>
</evidence>
<keyword evidence="2" id="KW-0813">Transport</keyword>
<comment type="similarity">
    <text evidence="11">Belongs to the cytochrome b561 family.</text>
</comment>
<feature type="transmembrane region" description="Helical" evidence="12">
    <location>
        <begin position="128"/>
        <end position="155"/>
    </location>
</feature>
<gene>
    <name evidence="14" type="ORF">METZ01_LOCUS172107</name>
</gene>
<evidence type="ECO:0000256" key="12">
    <source>
        <dbReference type="SAM" id="Phobius"/>
    </source>
</evidence>
<dbReference type="PANTHER" id="PTHR30529:SF1">
    <property type="entry name" value="CYTOCHROME B561 HOMOLOG 2"/>
    <property type="match status" value="1"/>
</dbReference>
<feature type="domain" description="Cytochrome b561 bacterial/Ni-hydrogenase" evidence="13">
    <location>
        <begin position="5"/>
        <end position="170"/>
    </location>
</feature>
<evidence type="ECO:0000256" key="6">
    <source>
        <dbReference type="ARBA" id="ARBA00022723"/>
    </source>
</evidence>
<evidence type="ECO:0000256" key="7">
    <source>
        <dbReference type="ARBA" id="ARBA00022982"/>
    </source>
</evidence>
<organism evidence="14">
    <name type="scientific">marine metagenome</name>
    <dbReference type="NCBI Taxonomy" id="408172"/>
    <lineage>
        <taxon>unclassified sequences</taxon>
        <taxon>metagenomes</taxon>
        <taxon>ecological metagenomes</taxon>
    </lineage>
</organism>
<keyword evidence="4" id="KW-0349">Heme</keyword>
<keyword evidence="7" id="KW-0249">Electron transport</keyword>
<dbReference type="InterPro" id="IPR016174">
    <property type="entry name" value="Di-haem_cyt_TM"/>
</dbReference>
<name>A0A382C1R7_9ZZZZ</name>
<dbReference type="InterPro" id="IPR052168">
    <property type="entry name" value="Cytochrome_b561_oxidase"/>
</dbReference>
<reference evidence="14" key="1">
    <citation type="submission" date="2018-05" db="EMBL/GenBank/DDBJ databases">
        <authorList>
            <person name="Lanie J.A."/>
            <person name="Ng W.-L."/>
            <person name="Kazmierczak K.M."/>
            <person name="Andrzejewski T.M."/>
            <person name="Davidsen T.M."/>
            <person name="Wayne K.J."/>
            <person name="Tettelin H."/>
            <person name="Glass J.I."/>
            <person name="Rusch D."/>
            <person name="Podicherti R."/>
            <person name="Tsui H.-C.T."/>
            <person name="Winkler M.E."/>
        </authorList>
    </citation>
    <scope>NUCLEOTIDE SEQUENCE</scope>
</reference>
<feature type="transmembrane region" description="Helical" evidence="12">
    <location>
        <begin position="43"/>
        <end position="63"/>
    </location>
</feature>
<dbReference type="GO" id="GO:0046872">
    <property type="term" value="F:metal ion binding"/>
    <property type="evidence" value="ECO:0007669"/>
    <property type="project" value="UniProtKB-KW"/>
</dbReference>
<proteinExistence type="inferred from homology"/>
<keyword evidence="9" id="KW-0408">Iron</keyword>
<evidence type="ECO:0000256" key="10">
    <source>
        <dbReference type="ARBA" id="ARBA00023136"/>
    </source>
</evidence>
<dbReference type="GO" id="GO:0005886">
    <property type="term" value="C:plasma membrane"/>
    <property type="evidence" value="ECO:0007669"/>
    <property type="project" value="UniProtKB-SubCell"/>
</dbReference>
<evidence type="ECO:0000256" key="1">
    <source>
        <dbReference type="ARBA" id="ARBA00004651"/>
    </source>
</evidence>
<dbReference type="GO" id="GO:0009055">
    <property type="term" value="F:electron transfer activity"/>
    <property type="evidence" value="ECO:0007669"/>
    <property type="project" value="InterPro"/>
</dbReference>
<comment type="subcellular location">
    <subcellularLocation>
        <location evidence="1">Cell membrane</location>
        <topology evidence="1">Multi-pass membrane protein</topology>
    </subcellularLocation>
</comment>
<keyword evidence="5 12" id="KW-0812">Transmembrane</keyword>
<evidence type="ECO:0000256" key="3">
    <source>
        <dbReference type="ARBA" id="ARBA00022475"/>
    </source>
</evidence>
<feature type="transmembrane region" description="Helical" evidence="12">
    <location>
        <begin position="88"/>
        <end position="108"/>
    </location>
</feature>
<keyword evidence="8 12" id="KW-1133">Transmembrane helix</keyword>
<dbReference type="AlphaFoldDB" id="A0A382C1R7"/>
<dbReference type="SUPFAM" id="SSF81342">
    <property type="entry name" value="Transmembrane di-heme cytochromes"/>
    <property type="match status" value="1"/>
</dbReference>
<keyword evidence="6" id="KW-0479">Metal-binding</keyword>
<sequence length="170" mass="19507">MNMSYTRTQKILHWLLAALVLFWLFVSGNFVETAEGEQKGTILMFHSGGAIIILMLTLYRLSLRRKNTVPPMLELKAWEKTWSVRNHLTFYVLICLMVASGIMQGIFFEQDVRVFGLVNITVSHNESVMGVFHLLHELIASLLKLLIAVHILAVLKHQFVDKQAILKRMT</sequence>
<keyword evidence="3" id="KW-1003">Cell membrane</keyword>
<evidence type="ECO:0000256" key="2">
    <source>
        <dbReference type="ARBA" id="ARBA00022448"/>
    </source>
</evidence>
<dbReference type="InterPro" id="IPR011577">
    <property type="entry name" value="Cyt_b561_bac/Ni-Hgenase"/>
</dbReference>
<dbReference type="Pfam" id="PF01292">
    <property type="entry name" value="Ni_hydr_CYTB"/>
    <property type="match status" value="1"/>
</dbReference>
<protein>
    <recommendedName>
        <fullName evidence="13">Cytochrome b561 bacterial/Ni-hydrogenase domain-containing protein</fullName>
    </recommendedName>
</protein>
<dbReference type="EMBL" id="UINC01032119">
    <property type="protein sequence ID" value="SVB19253.1"/>
    <property type="molecule type" value="Genomic_DNA"/>
</dbReference>
<evidence type="ECO:0000256" key="4">
    <source>
        <dbReference type="ARBA" id="ARBA00022617"/>
    </source>
</evidence>
<dbReference type="PANTHER" id="PTHR30529">
    <property type="entry name" value="CYTOCHROME B561"/>
    <property type="match status" value="1"/>
</dbReference>
<dbReference type="GO" id="GO:0022904">
    <property type="term" value="P:respiratory electron transport chain"/>
    <property type="evidence" value="ECO:0007669"/>
    <property type="project" value="InterPro"/>
</dbReference>
<evidence type="ECO:0000313" key="14">
    <source>
        <dbReference type="EMBL" id="SVB19253.1"/>
    </source>
</evidence>
<accession>A0A382C1R7</accession>
<evidence type="ECO:0000256" key="11">
    <source>
        <dbReference type="ARBA" id="ARBA00037975"/>
    </source>
</evidence>
<evidence type="ECO:0000256" key="5">
    <source>
        <dbReference type="ARBA" id="ARBA00022692"/>
    </source>
</evidence>